<dbReference type="PROSITE" id="PS00482">
    <property type="entry name" value="DIHYDROOROTASE_1"/>
    <property type="match status" value="1"/>
</dbReference>
<evidence type="ECO:0000256" key="4">
    <source>
        <dbReference type="ARBA" id="ARBA00011881"/>
    </source>
</evidence>
<dbReference type="InterPro" id="IPR002195">
    <property type="entry name" value="Dihydroorotase_CS"/>
</dbReference>
<comment type="pathway">
    <text evidence="2">Nitrogen metabolism; (S)-allantoin degradation; allantoate from (S)-allantoin: step 1/1.</text>
</comment>
<dbReference type="InterPro" id="IPR050138">
    <property type="entry name" value="DHOase/Allantoinase_Hydrolase"/>
</dbReference>
<dbReference type="SUPFAM" id="SSF51556">
    <property type="entry name" value="Metallo-dependent hydrolases"/>
    <property type="match status" value="1"/>
</dbReference>
<evidence type="ECO:0000256" key="2">
    <source>
        <dbReference type="ARBA" id="ARBA00004968"/>
    </source>
</evidence>
<evidence type="ECO:0000313" key="11">
    <source>
        <dbReference type="Proteomes" id="UP001556367"/>
    </source>
</evidence>
<dbReference type="Proteomes" id="UP001556367">
    <property type="component" value="Unassembled WGS sequence"/>
</dbReference>
<evidence type="ECO:0000256" key="8">
    <source>
        <dbReference type="ARBA" id="ARBA00022833"/>
    </source>
</evidence>
<evidence type="ECO:0000313" key="10">
    <source>
        <dbReference type="EMBL" id="KAL0955943.1"/>
    </source>
</evidence>
<comment type="cofactor">
    <cofactor evidence="1">
        <name>Zn(2+)</name>
        <dbReference type="ChEBI" id="CHEBI:29105"/>
    </cofactor>
</comment>
<name>A0ABR3JKW1_9AGAR</name>
<dbReference type="InterPro" id="IPR032466">
    <property type="entry name" value="Metal_Hydrolase"/>
</dbReference>
<organism evidence="10 11">
    <name type="scientific">Hohenbuehelia grisea</name>
    <dbReference type="NCBI Taxonomy" id="104357"/>
    <lineage>
        <taxon>Eukaryota</taxon>
        <taxon>Fungi</taxon>
        <taxon>Dikarya</taxon>
        <taxon>Basidiomycota</taxon>
        <taxon>Agaricomycotina</taxon>
        <taxon>Agaricomycetes</taxon>
        <taxon>Agaricomycetidae</taxon>
        <taxon>Agaricales</taxon>
        <taxon>Pleurotineae</taxon>
        <taxon>Pleurotaceae</taxon>
        <taxon>Hohenbuehelia</taxon>
    </lineage>
</organism>
<dbReference type="PANTHER" id="PTHR43668">
    <property type="entry name" value="ALLANTOINASE"/>
    <property type="match status" value="1"/>
</dbReference>
<evidence type="ECO:0000256" key="1">
    <source>
        <dbReference type="ARBA" id="ARBA00001947"/>
    </source>
</evidence>
<dbReference type="InterPro" id="IPR011059">
    <property type="entry name" value="Metal-dep_hydrolase_composite"/>
</dbReference>
<reference evidence="11" key="1">
    <citation type="submission" date="2024-06" db="EMBL/GenBank/DDBJ databases">
        <title>Multi-omics analyses provide insights into the biosynthesis of the anticancer antibiotic pleurotin in Hohenbuehelia grisea.</title>
        <authorList>
            <person name="Weaver J.A."/>
            <person name="Alberti F."/>
        </authorList>
    </citation>
    <scope>NUCLEOTIDE SEQUENCE [LARGE SCALE GENOMIC DNA]</scope>
    <source>
        <strain evidence="11">T-177</strain>
    </source>
</reference>
<proteinExistence type="inferred from homology"/>
<evidence type="ECO:0000256" key="5">
    <source>
        <dbReference type="ARBA" id="ARBA00012863"/>
    </source>
</evidence>
<dbReference type="InterPro" id="IPR006680">
    <property type="entry name" value="Amidohydro-rel"/>
</dbReference>
<dbReference type="InterPro" id="IPR017593">
    <property type="entry name" value="Allantoinase"/>
</dbReference>
<sequence length="483" mass="52405">MVNVDDSLVCTGHNVLLAGSDAPQPATIIISTSSGRITEVLHVHTRRDDMPGISDDRWIDAGNNLVLPGLVDAHVHLNEPGRTDWEGFWTGTRAAASGGVTTVVDMPLNSIPPTTTVDNLQAKQAAARGQCFTDVAFWGGVIPKNEPHLKPLVDAGVKGFKCFLIESGVDEFPCVNETNLHAAMKELQDAPTVLLFHAELDSNSTATETSDGQTEPDPALYETFLHSRPQTLETDAISLITRLQQEYPSLRCHIVHLSAASALSLIRAARTRGTKLTVETCFHYLCLSANDIPNGRPEFKCCPPIREGENRELLWKALQDGTIDCVVSDHSPCVAELKSLDDGDIMSAWGGISTLGLGLSLLWTEGRKRGVTISQIVNWTATQTALHAGLSDIKGKLDVGYDGDFIIWDPNATFEVLALIPLEWASVLTFSQVTKESLNFKNKLSPYVGLTLDGRIISTYLRGNRTFDAVQGFEAVGPIGKLL</sequence>
<dbReference type="EC" id="3.5.2.5" evidence="5"/>
<dbReference type="Gene3D" id="3.20.20.140">
    <property type="entry name" value="Metal-dependent hydrolases"/>
    <property type="match status" value="1"/>
</dbReference>
<dbReference type="NCBIfam" id="TIGR03178">
    <property type="entry name" value="allantoinase"/>
    <property type="match status" value="1"/>
</dbReference>
<evidence type="ECO:0000256" key="3">
    <source>
        <dbReference type="ARBA" id="ARBA00010368"/>
    </source>
</evidence>
<evidence type="ECO:0000256" key="6">
    <source>
        <dbReference type="ARBA" id="ARBA00022723"/>
    </source>
</evidence>
<keyword evidence="11" id="KW-1185">Reference proteome</keyword>
<gene>
    <name evidence="10" type="ORF">HGRIS_002127</name>
</gene>
<evidence type="ECO:0000259" key="9">
    <source>
        <dbReference type="Pfam" id="PF01979"/>
    </source>
</evidence>
<keyword evidence="8" id="KW-0862">Zinc</keyword>
<accession>A0ABR3JKW1</accession>
<comment type="similarity">
    <text evidence="3">Belongs to the metallo-dependent hydrolases superfamily. Allantoinase family.</text>
</comment>
<dbReference type="SUPFAM" id="SSF51338">
    <property type="entry name" value="Composite domain of metallo-dependent hydrolases"/>
    <property type="match status" value="1"/>
</dbReference>
<dbReference type="EMBL" id="JASNQZ010000006">
    <property type="protein sequence ID" value="KAL0955943.1"/>
    <property type="molecule type" value="Genomic_DNA"/>
</dbReference>
<keyword evidence="6" id="KW-0479">Metal-binding</keyword>
<protein>
    <recommendedName>
        <fullName evidence="5">allantoinase</fullName>
        <ecNumber evidence="5">3.5.2.5</ecNumber>
    </recommendedName>
</protein>
<feature type="domain" description="Amidohydrolase-related" evidence="9">
    <location>
        <begin position="65"/>
        <end position="464"/>
    </location>
</feature>
<evidence type="ECO:0000256" key="7">
    <source>
        <dbReference type="ARBA" id="ARBA00022801"/>
    </source>
</evidence>
<comment type="subunit">
    <text evidence="4">Homotetramer.</text>
</comment>
<dbReference type="PANTHER" id="PTHR43668:SF2">
    <property type="entry name" value="ALLANTOINASE"/>
    <property type="match status" value="1"/>
</dbReference>
<comment type="caution">
    <text evidence="10">The sequence shown here is derived from an EMBL/GenBank/DDBJ whole genome shotgun (WGS) entry which is preliminary data.</text>
</comment>
<keyword evidence="7" id="KW-0378">Hydrolase</keyword>
<dbReference type="Pfam" id="PF01979">
    <property type="entry name" value="Amidohydro_1"/>
    <property type="match status" value="1"/>
</dbReference>